<dbReference type="Pfam" id="PF01535">
    <property type="entry name" value="PPR"/>
    <property type="match status" value="2"/>
</dbReference>
<keyword evidence="1" id="KW-0677">Repeat</keyword>
<feature type="repeat" description="PPR" evidence="2">
    <location>
        <begin position="161"/>
        <end position="196"/>
    </location>
</feature>
<dbReference type="FunFam" id="1.25.40.10:FF:000927">
    <property type="entry name" value="Pentatricopeptide repeat-containing protein"/>
    <property type="match status" value="1"/>
</dbReference>
<gene>
    <name evidence="3" type="ORF">ILEXP_LOCUS43088</name>
</gene>
<dbReference type="Pfam" id="PF20431">
    <property type="entry name" value="E_motif"/>
    <property type="match status" value="1"/>
</dbReference>
<dbReference type="InterPro" id="IPR011990">
    <property type="entry name" value="TPR-like_helical_dom_sf"/>
</dbReference>
<dbReference type="PANTHER" id="PTHR47926:SF485">
    <property type="entry name" value="REPEAT-LIKE SUPERFAMILY PROTEIN, PUTATIVE-RELATED"/>
    <property type="match status" value="1"/>
</dbReference>
<feature type="repeat" description="PPR" evidence="2">
    <location>
        <begin position="459"/>
        <end position="493"/>
    </location>
</feature>
<proteinExistence type="predicted"/>
<dbReference type="EMBL" id="CAUOFW020006168">
    <property type="protein sequence ID" value="CAK9173355.1"/>
    <property type="molecule type" value="Genomic_DNA"/>
</dbReference>
<evidence type="ECO:0000256" key="2">
    <source>
        <dbReference type="PROSITE-ProRule" id="PRU00708"/>
    </source>
</evidence>
<dbReference type="InterPro" id="IPR046960">
    <property type="entry name" value="PPR_At4g14850-like_plant"/>
</dbReference>
<reference evidence="3 4" key="1">
    <citation type="submission" date="2024-02" db="EMBL/GenBank/DDBJ databases">
        <authorList>
            <person name="Vignale AGUSTIN F."/>
            <person name="Sosa J E."/>
            <person name="Modenutti C."/>
        </authorList>
    </citation>
    <scope>NUCLEOTIDE SEQUENCE [LARGE SCALE GENOMIC DNA]</scope>
</reference>
<dbReference type="AlphaFoldDB" id="A0ABC8U2S2"/>
<dbReference type="Gene3D" id="1.25.40.10">
    <property type="entry name" value="Tetratricopeptide repeat domain"/>
    <property type="match status" value="4"/>
</dbReference>
<dbReference type="GO" id="GO:0048731">
    <property type="term" value="P:system development"/>
    <property type="evidence" value="ECO:0007669"/>
    <property type="project" value="UniProtKB-ARBA"/>
</dbReference>
<protein>
    <recommendedName>
        <fullName evidence="5">Chlororespiratory reduction 4</fullName>
    </recommendedName>
</protein>
<dbReference type="PROSITE" id="PS51375">
    <property type="entry name" value="PPR"/>
    <property type="match status" value="4"/>
</dbReference>
<dbReference type="NCBIfam" id="TIGR00756">
    <property type="entry name" value="PPR"/>
    <property type="match status" value="6"/>
</dbReference>
<evidence type="ECO:0000313" key="3">
    <source>
        <dbReference type="EMBL" id="CAK9173355.1"/>
    </source>
</evidence>
<feature type="repeat" description="PPR" evidence="2">
    <location>
        <begin position="325"/>
        <end position="359"/>
    </location>
</feature>
<dbReference type="FunFam" id="1.25.40.10:FF:000470">
    <property type="entry name" value="Pentatricopeptide repeat-containing protein At5g66520"/>
    <property type="match status" value="1"/>
</dbReference>
<dbReference type="PANTHER" id="PTHR47926">
    <property type="entry name" value="PENTATRICOPEPTIDE REPEAT-CONTAINING PROTEIN"/>
    <property type="match status" value="1"/>
</dbReference>
<dbReference type="Pfam" id="PF13812">
    <property type="entry name" value="PPR_3"/>
    <property type="match status" value="1"/>
</dbReference>
<evidence type="ECO:0000313" key="4">
    <source>
        <dbReference type="Proteomes" id="UP001642360"/>
    </source>
</evidence>
<dbReference type="Proteomes" id="UP001642360">
    <property type="component" value="Unassembled WGS sequence"/>
</dbReference>
<dbReference type="Pfam" id="PF13041">
    <property type="entry name" value="PPR_2"/>
    <property type="match status" value="3"/>
</dbReference>
<dbReference type="InterPro" id="IPR002885">
    <property type="entry name" value="PPR_rpt"/>
</dbReference>
<comment type="caution">
    <text evidence="3">The sequence shown here is derived from an EMBL/GenBank/DDBJ whole genome shotgun (WGS) entry which is preliminary data.</text>
</comment>
<accession>A0ABC8U2S2</accession>
<organism evidence="3 4">
    <name type="scientific">Ilex paraguariensis</name>
    <name type="common">yerba mate</name>
    <dbReference type="NCBI Taxonomy" id="185542"/>
    <lineage>
        <taxon>Eukaryota</taxon>
        <taxon>Viridiplantae</taxon>
        <taxon>Streptophyta</taxon>
        <taxon>Embryophyta</taxon>
        <taxon>Tracheophyta</taxon>
        <taxon>Spermatophyta</taxon>
        <taxon>Magnoliopsida</taxon>
        <taxon>eudicotyledons</taxon>
        <taxon>Gunneridae</taxon>
        <taxon>Pentapetalae</taxon>
        <taxon>asterids</taxon>
        <taxon>campanulids</taxon>
        <taxon>Aquifoliales</taxon>
        <taxon>Aquifoliaceae</taxon>
        <taxon>Ilex</taxon>
    </lineage>
</organism>
<feature type="repeat" description="PPR" evidence="2">
    <location>
        <begin position="263"/>
        <end position="297"/>
    </location>
</feature>
<sequence>MSAGRSHHESLYAHALAHMRTTIHSFVIPFQRNLKAQNMSIRLKPGKSTIHLSSSSLDKFIKTQKNLSKSYPRLWSDQKNEEPNDTNDQGVRILNLSHPILCILDSSGPSLKQFNQVHTQLIVNGLFQHPLAASRVVKKLCYSSFTVPHAIELFCRLENPDAFICNTIMRSFVNSNDPENALTFYYHQMVGKCVLPNHYTFPILLKACAEMGLVREGEKIQAQILKVGLELDLFVRNVLIHLYSVCGRIWDARKVYDLSSECDLVTWNSMIDGYVKNGEVGFARWFFDEMPDRDVFSWNSMIAGYVGIGDMEMAKELFGRMPVRDVVSWNSLIDGYARIRNIAAAREFFDLMDCRNVVSWNTMLALYVRSKDYCECLRLFDRMMEAADAKPNEATLMSVLTACAHLVRLDLGKWVHSYIKNNRELEPDVLLSTALLTMYAKCGTMDLAEDVFDKMTDKSVVSWNSLIMGYGMHGYGQKALEMFLEMEDSGVKPNDATFICVLSACTHAGMVLEGWWCFDLMHRIYMIEPKVEHYGCMIDLLGRAGLTKHSEELVSRIPMEAGPALWGAFLLACGTHSNLELGEIVAKRLIELEPGDIGPYVMLSNIYASAGRWGDVENVRNMMAKKGLQKEAGSSLVHYGDCGTKYFQGNVHRRNLLYSMSREMGTQIKLSCRNMVG</sequence>
<dbReference type="InterPro" id="IPR046848">
    <property type="entry name" value="E_motif"/>
</dbReference>
<evidence type="ECO:0000256" key="1">
    <source>
        <dbReference type="ARBA" id="ARBA00022737"/>
    </source>
</evidence>
<name>A0ABC8U2S2_9AQUA</name>
<evidence type="ECO:0008006" key="5">
    <source>
        <dbReference type="Google" id="ProtNLM"/>
    </source>
</evidence>
<keyword evidence="4" id="KW-1185">Reference proteome</keyword>
<dbReference type="FunFam" id="1.25.40.10:FF:000125">
    <property type="entry name" value="Pentatricopeptide repeat-containing protein"/>
    <property type="match status" value="1"/>
</dbReference>